<evidence type="ECO:0008006" key="5">
    <source>
        <dbReference type="Google" id="ProtNLM"/>
    </source>
</evidence>
<reference evidence="1 3" key="1">
    <citation type="submission" date="2020-05" db="EMBL/GenBank/DDBJ databases">
        <title>Characterization of novel class B3 metallo-beta-lactamase from novel Pseudomonas species.</title>
        <authorList>
            <person name="Yamada K."/>
            <person name="Aoki K."/>
            <person name="Ishii Y."/>
        </authorList>
    </citation>
    <scope>NUCLEOTIDE SEQUENCE [LARGE SCALE GENOMIC DNA]</scope>
    <source>
        <strain evidence="1 3">TUM18999</strain>
        <strain evidence="2 4">TUM20286</strain>
    </source>
</reference>
<dbReference type="KEGG" id="ptw:TUM18999_33470"/>
<protein>
    <recommendedName>
        <fullName evidence="5">DUF2789 domain-containing protein</fullName>
    </recommendedName>
</protein>
<name>A0A6J4E7D5_9PSED</name>
<accession>A0A6J4E7D5</accession>
<dbReference type="RefSeq" id="WP_173178091.1">
    <property type="nucleotide sequence ID" value="NZ_AP023189.1"/>
</dbReference>
<organism evidence="1 3">
    <name type="scientific">Pseudomonas tohonis</name>
    <dbReference type="NCBI Taxonomy" id="2725477"/>
    <lineage>
        <taxon>Bacteria</taxon>
        <taxon>Pseudomonadati</taxon>
        <taxon>Pseudomonadota</taxon>
        <taxon>Gammaproteobacteria</taxon>
        <taxon>Pseudomonadales</taxon>
        <taxon>Pseudomonadaceae</taxon>
        <taxon>Pseudomonas</taxon>
    </lineage>
</organism>
<dbReference type="InterPro" id="IPR021250">
    <property type="entry name" value="DUF2789"/>
</dbReference>
<dbReference type="InterPro" id="IPR038086">
    <property type="entry name" value="DUF2789_sf"/>
</dbReference>
<evidence type="ECO:0000313" key="2">
    <source>
        <dbReference type="EMBL" id="GJN54298.1"/>
    </source>
</evidence>
<dbReference type="Pfam" id="PF10982">
    <property type="entry name" value="DUF2789"/>
    <property type="match status" value="1"/>
</dbReference>
<dbReference type="EMBL" id="AP023189">
    <property type="protein sequence ID" value="BCG25156.1"/>
    <property type="molecule type" value="Genomic_DNA"/>
</dbReference>
<keyword evidence="4" id="KW-1185">Reference proteome</keyword>
<evidence type="ECO:0000313" key="1">
    <source>
        <dbReference type="EMBL" id="BCG25156.1"/>
    </source>
</evidence>
<proteinExistence type="predicted"/>
<dbReference type="AlphaFoldDB" id="A0A6J4E7D5"/>
<evidence type="ECO:0000313" key="3">
    <source>
        <dbReference type="Proteomes" id="UP000509383"/>
    </source>
</evidence>
<dbReference type="EMBL" id="BQKM01000010">
    <property type="protein sequence ID" value="GJN54298.1"/>
    <property type="molecule type" value="Genomic_DNA"/>
</dbReference>
<dbReference type="Proteomes" id="UP000509383">
    <property type="component" value="Chromosome"/>
</dbReference>
<sequence length="76" mass="8497">MDTTPHNLATLFEQLGLESGHDRIEAFIADHPLADGQKIHEAPFWNDAQSAFLRNALVQDADWAVEVDELAVRLSK</sequence>
<evidence type="ECO:0000313" key="4">
    <source>
        <dbReference type="Proteomes" id="UP001054892"/>
    </source>
</evidence>
<dbReference type="Proteomes" id="UP001054892">
    <property type="component" value="Unassembled WGS sequence"/>
</dbReference>
<dbReference type="Gene3D" id="1.10.10.1130">
    <property type="entry name" value="Uncharacterised protein PF10982, DUF2789"/>
    <property type="match status" value="1"/>
</dbReference>
<gene>
    <name evidence="1" type="ORF">TUM18999_33470</name>
    <name evidence="2" type="ORF">TUM20286_40500</name>
</gene>